<evidence type="ECO:0000256" key="1">
    <source>
        <dbReference type="ARBA" id="ARBA00004141"/>
    </source>
</evidence>
<evidence type="ECO:0000256" key="2">
    <source>
        <dbReference type="ARBA" id="ARBA00022448"/>
    </source>
</evidence>
<feature type="compositionally biased region" description="Low complexity" evidence="7">
    <location>
        <begin position="498"/>
        <end position="510"/>
    </location>
</feature>
<feature type="transmembrane region" description="Helical" evidence="8">
    <location>
        <begin position="119"/>
        <end position="136"/>
    </location>
</feature>
<dbReference type="PANTHER" id="PTHR43652">
    <property type="entry name" value="BASIC AMINO ACID ANTIPORTER YFCC-RELATED"/>
    <property type="match status" value="1"/>
</dbReference>
<dbReference type="InterPro" id="IPR051679">
    <property type="entry name" value="DASS-Related_Transporters"/>
</dbReference>
<dbReference type="GO" id="GO:0005886">
    <property type="term" value="C:plasma membrane"/>
    <property type="evidence" value="ECO:0007669"/>
    <property type="project" value="TreeGrafter"/>
</dbReference>
<dbReference type="OMA" id="RWCEKDI"/>
<dbReference type="AlphaFoldDB" id="A0A0D3KAE3"/>
<dbReference type="HOGENOM" id="CLU_005170_6_0_1"/>
<feature type="transmembrane region" description="Helical" evidence="8">
    <location>
        <begin position="801"/>
        <end position="822"/>
    </location>
</feature>
<evidence type="ECO:0000313" key="11">
    <source>
        <dbReference type="Proteomes" id="UP000013827"/>
    </source>
</evidence>
<reference evidence="11" key="1">
    <citation type="journal article" date="2013" name="Nature">
        <title>Pan genome of the phytoplankton Emiliania underpins its global distribution.</title>
        <authorList>
            <person name="Read B.A."/>
            <person name="Kegel J."/>
            <person name="Klute M.J."/>
            <person name="Kuo A."/>
            <person name="Lefebvre S.C."/>
            <person name="Maumus F."/>
            <person name="Mayer C."/>
            <person name="Miller J."/>
            <person name="Monier A."/>
            <person name="Salamov A."/>
            <person name="Young J."/>
            <person name="Aguilar M."/>
            <person name="Claverie J.M."/>
            <person name="Frickenhaus S."/>
            <person name="Gonzalez K."/>
            <person name="Herman E.K."/>
            <person name="Lin Y.C."/>
            <person name="Napier J."/>
            <person name="Ogata H."/>
            <person name="Sarno A.F."/>
            <person name="Shmutz J."/>
            <person name="Schroeder D."/>
            <person name="de Vargas C."/>
            <person name="Verret F."/>
            <person name="von Dassow P."/>
            <person name="Valentin K."/>
            <person name="Van de Peer Y."/>
            <person name="Wheeler G."/>
            <person name="Dacks J.B."/>
            <person name="Delwiche C.F."/>
            <person name="Dyhrman S.T."/>
            <person name="Glockner G."/>
            <person name="John U."/>
            <person name="Richards T."/>
            <person name="Worden A.Z."/>
            <person name="Zhang X."/>
            <person name="Grigoriev I.V."/>
            <person name="Allen A.E."/>
            <person name="Bidle K."/>
            <person name="Borodovsky M."/>
            <person name="Bowler C."/>
            <person name="Brownlee C."/>
            <person name="Cock J.M."/>
            <person name="Elias M."/>
            <person name="Gladyshev V.N."/>
            <person name="Groth M."/>
            <person name="Guda C."/>
            <person name="Hadaegh A."/>
            <person name="Iglesias-Rodriguez M.D."/>
            <person name="Jenkins J."/>
            <person name="Jones B.M."/>
            <person name="Lawson T."/>
            <person name="Leese F."/>
            <person name="Lindquist E."/>
            <person name="Lobanov A."/>
            <person name="Lomsadze A."/>
            <person name="Malik S.B."/>
            <person name="Marsh M.E."/>
            <person name="Mackinder L."/>
            <person name="Mock T."/>
            <person name="Mueller-Roeber B."/>
            <person name="Pagarete A."/>
            <person name="Parker M."/>
            <person name="Probert I."/>
            <person name="Quesneville H."/>
            <person name="Raines C."/>
            <person name="Rensing S.A."/>
            <person name="Riano-Pachon D.M."/>
            <person name="Richier S."/>
            <person name="Rokitta S."/>
            <person name="Shiraiwa Y."/>
            <person name="Soanes D.M."/>
            <person name="van der Giezen M."/>
            <person name="Wahlund T.M."/>
            <person name="Williams B."/>
            <person name="Wilson W."/>
            <person name="Wolfe G."/>
            <person name="Wurch L.L."/>
        </authorList>
    </citation>
    <scope>NUCLEOTIDE SEQUENCE</scope>
</reference>
<evidence type="ECO:0000313" key="10">
    <source>
        <dbReference type="EnsemblProtists" id="EOD32728"/>
    </source>
</evidence>
<comment type="subcellular location">
    <subcellularLocation>
        <location evidence="1">Membrane</location>
        <topology evidence="1">Multi-pass membrane protein</topology>
    </subcellularLocation>
</comment>
<dbReference type="KEGG" id="ehx:EMIHUDRAFT_455996"/>
<keyword evidence="6 8" id="KW-0472">Membrane</keyword>
<dbReference type="PANTHER" id="PTHR43652:SF2">
    <property type="entry name" value="BASIC AMINO ACID ANTIPORTER YFCC-RELATED"/>
    <property type="match status" value="1"/>
</dbReference>
<dbReference type="EnsemblProtists" id="EOD32728">
    <property type="protein sequence ID" value="EOD32728"/>
    <property type="gene ID" value="EMIHUDRAFT_455996"/>
</dbReference>
<feature type="compositionally biased region" description="Gly residues" evidence="7">
    <location>
        <begin position="450"/>
        <end position="471"/>
    </location>
</feature>
<evidence type="ECO:0000256" key="7">
    <source>
        <dbReference type="SAM" id="MobiDB-lite"/>
    </source>
</evidence>
<feature type="region of interest" description="Disordered" evidence="7">
    <location>
        <begin position="533"/>
        <end position="562"/>
    </location>
</feature>
<keyword evidence="11" id="KW-1185">Reference proteome</keyword>
<evidence type="ECO:0000259" key="9">
    <source>
        <dbReference type="Pfam" id="PF03600"/>
    </source>
</evidence>
<dbReference type="RefSeq" id="XP_005785157.1">
    <property type="nucleotide sequence ID" value="XM_005785100.1"/>
</dbReference>
<feature type="transmembrane region" description="Helical" evidence="8">
    <location>
        <begin position="650"/>
        <end position="677"/>
    </location>
</feature>
<keyword evidence="3 8" id="KW-0812">Transmembrane</keyword>
<feature type="transmembrane region" description="Helical" evidence="8">
    <location>
        <begin position="143"/>
        <end position="159"/>
    </location>
</feature>
<feature type="region of interest" description="Disordered" evidence="7">
    <location>
        <begin position="21"/>
        <end position="49"/>
    </location>
</feature>
<feature type="region of interest" description="Disordered" evidence="7">
    <location>
        <begin position="443"/>
        <end position="515"/>
    </location>
</feature>
<feature type="transmembrane region" description="Helical" evidence="8">
    <location>
        <begin position="684"/>
        <end position="708"/>
    </location>
</feature>
<feature type="transmembrane region" description="Helical" evidence="8">
    <location>
        <begin position="720"/>
        <end position="750"/>
    </location>
</feature>
<evidence type="ECO:0000256" key="5">
    <source>
        <dbReference type="ARBA" id="ARBA00022989"/>
    </source>
</evidence>
<evidence type="ECO:0000256" key="4">
    <source>
        <dbReference type="ARBA" id="ARBA00022737"/>
    </source>
</evidence>
<evidence type="ECO:0000256" key="3">
    <source>
        <dbReference type="ARBA" id="ARBA00022692"/>
    </source>
</evidence>
<keyword evidence="5 8" id="KW-1133">Transmembrane helix</keyword>
<dbReference type="GO" id="GO:0055085">
    <property type="term" value="P:transmembrane transport"/>
    <property type="evidence" value="ECO:0007669"/>
    <property type="project" value="InterPro"/>
</dbReference>
<reference evidence="10" key="2">
    <citation type="submission" date="2024-10" db="UniProtKB">
        <authorList>
            <consortium name="EnsemblProtists"/>
        </authorList>
    </citation>
    <scope>IDENTIFICATION</scope>
</reference>
<evidence type="ECO:0000256" key="6">
    <source>
        <dbReference type="ARBA" id="ARBA00023136"/>
    </source>
</evidence>
<feature type="transmembrane region" description="Helical" evidence="8">
    <location>
        <begin position="762"/>
        <end position="781"/>
    </location>
</feature>
<accession>A0A0D3KAE3</accession>
<evidence type="ECO:0000256" key="8">
    <source>
        <dbReference type="SAM" id="Phobius"/>
    </source>
</evidence>
<dbReference type="Proteomes" id="UP000013827">
    <property type="component" value="Unassembled WGS sequence"/>
</dbReference>
<dbReference type="InterPro" id="IPR004680">
    <property type="entry name" value="Cit_transptr-like_dom"/>
</dbReference>
<feature type="domain" description="Citrate transporter-like" evidence="9">
    <location>
        <begin position="132"/>
        <end position="235"/>
    </location>
</feature>
<dbReference type="PaxDb" id="2903-EOD32728"/>
<protein>
    <recommendedName>
        <fullName evidence="9">Citrate transporter-like domain-containing protein</fullName>
    </recommendedName>
</protein>
<feature type="transmembrane region" description="Helical" evidence="8">
    <location>
        <begin position="83"/>
        <end position="103"/>
    </location>
</feature>
<keyword evidence="4" id="KW-0677">Repeat</keyword>
<sequence>METGRLREFCRRVSRLVRLPGSPETGTRVASAASAEPQNSSEAASRAKDRFPGMLSREARSVCADGLRSSCDRLCRLMRGRPFSVVLLTVAWVVLLSMAAVLVPPAELCVGSDEACLNWESYLTVSLLLTAVLLMANGSPPDLVMLALTVALLLCGVISDAQAWAGFCSSSVLSIGALFVVARALEETRAVELMLRPLLGRPSGHVTALLRLCFPVAVVSAFLNNTPIVAMLLPARLGERVDADCPTLCGVRFLIRAGSVLSEEEAAGRGMRLQPNDRLLLWCLAAAVDGLRNKEACAGVASTPSYPAARSAHLVLVEAAVALESPLVGLRLSEAAECAVLRGADVWAVRRRADTRPAERSADGDDAFLLDEEEAESSAPPREAAAARGPLSLLRRSSSCSSSSSSSAQLSPGDAARAARRVAAASDHAVAAPVGHARIEEAEDGASQWEGGGGPAGGGGGEARGGGGGGSARPEGAALPRPASFLAPLPSEPPLQPPAAARSPGAGVPPAHHRARAATADLAVALPAGGTTAAAGGTAGAGSARRGPVPPGSPTPIRPSRSAPVVGLVGLARGFSPGLRPRVGTGWPQLMQGLPLRPGDTLLLEAPDSWVQANRILHHFALLRRVAQPWRPRSVEAVERLKLAASLSALLLLLVCSALDLVSLLPLALSIAYALAWRSISYRLVLTIACSFGPGAALTNTGVAAALGAGLVELQVLGSFGFLLCIYLTTSALSCFVSNSAAVVAFYSVLRDVRVPGLNSEQLMVAMMLGGSSAFATPIGYQTNLMVLGRGGYAFTDFMALGGGLTLVVGCVVSAGCLVFLADAADVPPAAPPAPPAPP</sequence>
<feature type="compositionally biased region" description="Pro residues" evidence="7">
    <location>
        <begin position="548"/>
        <end position="557"/>
    </location>
</feature>
<dbReference type="Pfam" id="PF03600">
    <property type="entry name" value="CitMHS"/>
    <property type="match status" value="1"/>
</dbReference>
<organism evidence="10 11">
    <name type="scientific">Emiliania huxleyi (strain CCMP1516)</name>
    <dbReference type="NCBI Taxonomy" id="280463"/>
    <lineage>
        <taxon>Eukaryota</taxon>
        <taxon>Haptista</taxon>
        <taxon>Haptophyta</taxon>
        <taxon>Prymnesiophyceae</taxon>
        <taxon>Isochrysidales</taxon>
        <taxon>Noelaerhabdaceae</taxon>
        <taxon>Emiliania</taxon>
    </lineage>
</organism>
<name>A0A0D3KAE3_EMIH1</name>
<keyword evidence="2" id="KW-0813">Transport</keyword>
<dbReference type="eggNOG" id="ENOG502QPZM">
    <property type="taxonomic scope" value="Eukaryota"/>
</dbReference>
<dbReference type="GeneID" id="17278001"/>
<proteinExistence type="predicted"/>